<reference evidence="1 2" key="1">
    <citation type="journal article" date="2022" name="Syst. Appl. Microbiol.">
        <title>Rhodopirellula aestuarii sp. nov., a novel member of the genus Rhodopirellula isolated from brackish sediments collected in the Tagus River estuary, Portugal.</title>
        <authorList>
            <person name="Vitorino I.R."/>
            <person name="Klimek D."/>
            <person name="Calusinska M."/>
            <person name="Lobo-da-Cunha A."/>
            <person name="Vasconcelos V."/>
            <person name="Lage O.M."/>
        </authorList>
    </citation>
    <scope>NUCLEOTIDE SEQUENCE [LARGE SCALE GENOMIC DNA]</scope>
    <source>
        <strain evidence="1 2">ICT_H3.1</strain>
    </source>
</reference>
<sequence>MTLRKSLYQASLSLAILLVPVGYVAWGTPPTDSHTESTPRVVPGVPNQASHAHNIRLRIVSVTPVEVLSDTRLLKLEVERYYGKIDTASLNRAKKHETMRFTILFPASPDADIRPGDLMNYWLVGYTPMRGGNVADNR</sequence>
<proteinExistence type="predicted"/>
<organism evidence="1 2">
    <name type="scientific">Aporhodopirellula aestuarii</name>
    <dbReference type="NCBI Taxonomy" id="2950107"/>
    <lineage>
        <taxon>Bacteria</taxon>
        <taxon>Pseudomonadati</taxon>
        <taxon>Planctomycetota</taxon>
        <taxon>Planctomycetia</taxon>
        <taxon>Pirellulales</taxon>
        <taxon>Pirellulaceae</taxon>
        <taxon>Aporhodopirellula</taxon>
    </lineage>
</organism>
<comment type="caution">
    <text evidence="1">The sequence shown here is derived from an EMBL/GenBank/DDBJ whole genome shotgun (WGS) entry which is preliminary data.</text>
</comment>
<keyword evidence="2" id="KW-1185">Reference proteome</keyword>
<dbReference type="Proteomes" id="UP001202961">
    <property type="component" value="Unassembled WGS sequence"/>
</dbReference>
<protein>
    <submittedName>
        <fullName evidence="1">Uncharacterized protein</fullName>
    </submittedName>
</protein>
<dbReference type="RefSeq" id="WP_250927049.1">
    <property type="nucleotide sequence ID" value="NZ_JAMQBK010000008.1"/>
</dbReference>
<accession>A0ABT0TXP8</accession>
<gene>
    <name evidence="1" type="ORF">NB063_01955</name>
</gene>
<name>A0ABT0TXP8_9BACT</name>
<evidence type="ECO:0000313" key="1">
    <source>
        <dbReference type="EMBL" id="MCM2369378.1"/>
    </source>
</evidence>
<dbReference type="EMBL" id="JAMQBK010000008">
    <property type="protein sequence ID" value="MCM2369378.1"/>
    <property type="molecule type" value="Genomic_DNA"/>
</dbReference>
<evidence type="ECO:0000313" key="2">
    <source>
        <dbReference type="Proteomes" id="UP001202961"/>
    </source>
</evidence>